<dbReference type="Pfam" id="PF07729">
    <property type="entry name" value="FCD"/>
    <property type="match status" value="1"/>
</dbReference>
<dbReference type="SUPFAM" id="SSF46785">
    <property type="entry name" value="Winged helix' DNA-binding domain"/>
    <property type="match status" value="1"/>
</dbReference>
<protein>
    <recommendedName>
        <fullName evidence="4">HTH gntR-type domain-containing protein</fullName>
    </recommendedName>
</protein>
<dbReference type="EMBL" id="LILC01000023">
    <property type="protein sequence ID" value="KOO42868.1"/>
    <property type="molecule type" value="Genomic_DNA"/>
</dbReference>
<proteinExistence type="predicted"/>
<evidence type="ECO:0000256" key="3">
    <source>
        <dbReference type="ARBA" id="ARBA00023163"/>
    </source>
</evidence>
<keyword evidence="6" id="KW-1185">Reference proteome</keyword>
<dbReference type="SUPFAM" id="SSF48008">
    <property type="entry name" value="GntR ligand-binding domain-like"/>
    <property type="match status" value="1"/>
</dbReference>
<evidence type="ECO:0000313" key="5">
    <source>
        <dbReference type="EMBL" id="KOO42868.1"/>
    </source>
</evidence>
<dbReference type="PATRIC" id="fig|284581.3.peg.2937"/>
<evidence type="ECO:0000313" key="6">
    <source>
        <dbReference type="Proteomes" id="UP000037558"/>
    </source>
</evidence>
<dbReference type="PANTHER" id="PTHR43537:SF24">
    <property type="entry name" value="GLUCONATE OPERON TRANSCRIPTIONAL REPRESSOR"/>
    <property type="match status" value="1"/>
</dbReference>
<dbReference type="PROSITE" id="PS50949">
    <property type="entry name" value="HTH_GNTR"/>
    <property type="match status" value="1"/>
</dbReference>
<feature type="domain" description="HTH gntR-type" evidence="4">
    <location>
        <begin position="5"/>
        <end position="72"/>
    </location>
</feature>
<dbReference type="STRING" id="284581.AMD01_17150"/>
<dbReference type="RefSeq" id="WP_053402668.1">
    <property type="nucleotide sequence ID" value="NZ_CP061868.1"/>
</dbReference>
<organism evidence="5 6">
    <name type="scientific">Priestia koreensis</name>
    <dbReference type="NCBI Taxonomy" id="284581"/>
    <lineage>
        <taxon>Bacteria</taxon>
        <taxon>Bacillati</taxon>
        <taxon>Bacillota</taxon>
        <taxon>Bacilli</taxon>
        <taxon>Bacillales</taxon>
        <taxon>Bacillaceae</taxon>
        <taxon>Priestia</taxon>
    </lineage>
</organism>
<dbReference type="CDD" id="cd07377">
    <property type="entry name" value="WHTH_GntR"/>
    <property type="match status" value="1"/>
</dbReference>
<dbReference type="InterPro" id="IPR036388">
    <property type="entry name" value="WH-like_DNA-bd_sf"/>
</dbReference>
<gene>
    <name evidence="5" type="ORF">AMD01_17150</name>
</gene>
<dbReference type="GO" id="GO:0003677">
    <property type="term" value="F:DNA binding"/>
    <property type="evidence" value="ECO:0007669"/>
    <property type="project" value="UniProtKB-KW"/>
</dbReference>
<dbReference type="AlphaFoldDB" id="A0A0M0KWV2"/>
<accession>A0A0M0KWV2</accession>
<keyword evidence="2" id="KW-0238">DNA-binding</keyword>
<evidence type="ECO:0000256" key="2">
    <source>
        <dbReference type="ARBA" id="ARBA00023125"/>
    </source>
</evidence>
<dbReference type="GO" id="GO:0003700">
    <property type="term" value="F:DNA-binding transcription factor activity"/>
    <property type="evidence" value="ECO:0007669"/>
    <property type="project" value="InterPro"/>
</dbReference>
<dbReference type="Pfam" id="PF00392">
    <property type="entry name" value="GntR"/>
    <property type="match status" value="1"/>
</dbReference>
<dbReference type="Gene3D" id="1.10.10.10">
    <property type="entry name" value="Winged helix-like DNA-binding domain superfamily/Winged helix DNA-binding domain"/>
    <property type="match status" value="1"/>
</dbReference>
<dbReference type="InterPro" id="IPR008920">
    <property type="entry name" value="TF_FadR/GntR_C"/>
</dbReference>
<reference evidence="6" key="1">
    <citation type="submission" date="2015-08" db="EMBL/GenBank/DDBJ databases">
        <title>Fjat-14210 dsm16467.</title>
        <authorList>
            <person name="Liu B."/>
            <person name="Wang J."/>
            <person name="Zhu Y."/>
            <person name="Liu G."/>
            <person name="Chen Q."/>
            <person name="Chen Z."/>
            <person name="Lan J."/>
            <person name="Che J."/>
            <person name="Ge C."/>
            <person name="Shi H."/>
            <person name="Pan Z."/>
            <person name="Liu X."/>
        </authorList>
    </citation>
    <scope>NUCLEOTIDE SEQUENCE [LARGE SCALE GENOMIC DNA]</scope>
    <source>
        <strain evidence="6">DSM 16467</strain>
    </source>
</reference>
<dbReference type="SMART" id="SM00345">
    <property type="entry name" value="HTH_GNTR"/>
    <property type="match status" value="1"/>
</dbReference>
<sequence>MSERDTIERRVYQHLKNSLLSRSIAPGTQLTEQAIAKELEVSRTPIRLAFKRLEAEGLIEMIPNRGAFVVQPTIQEILAFFDLRKELEYLSVKYGLPKVQEEDFTELHKLLDEEKKAYEQKDLHDYVRINKQFHLFLAKKSENKFLIRYMEQMLNQMNVYLFLLDTFYHIDSPDNTRFAEHEHMVQAIENGDSDELLSLIDQHMEHSIGDLRVQGT</sequence>
<dbReference type="Proteomes" id="UP000037558">
    <property type="component" value="Unassembled WGS sequence"/>
</dbReference>
<evidence type="ECO:0000259" key="4">
    <source>
        <dbReference type="PROSITE" id="PS50949"/>
    </source>
</evidence>
<dbReference type="InterPro" id="IPR036390">
    <property type="entry name" value="WH_DNA-bd_sf"/>
</dbReference>
<dbReference type="InterPro" id="IPR011711">
    <property type="entry name" value="GntR_C"/>
</dbReference>
<comment type="caution">
    <text evidence="5">The sequence shown here is derived from an EMBL/GenBank/DDBJ whole genome shotgun (WGS) entry which is preliminary data.</text>
</comment>
<dbReference type="PRINTS" id="PR00035">
    <property type="entry name" value="HTHGNTR"/>
</dbReference>
<name>A0A0M0KWV2_9BACI</name>
<keyword evidence="1" id="KW-0805">Transcription regulation</keyword>
<dbReference type="Gene3D" id="1.20.120.530">
    <property type="entry name" value="GntR ligand-binding domain-like"/>
    <property type="match status" value="1"/>
</dbReference>
<dbReference type="PANTHER" id="PTHR43537">
    <property type="entry name" value="TRANSCRIPTIONAL REGULATOR, GNTR FAMILY"/>
    <property type="match status" value="1"/>
</dbReference>
<evidence type="ECO:0000256" key="1">
    <source>
        <dbReference type="ARBA" id="ARBA00023015"/>
    </source>
</evidence>
<dbReference type="InterPro" id="IPR000524">
    <property type="entry name" value="Tscrpt_reg_HTH_GntR"/>
</dbReference>
<dbReference type="SMART" id="SM00895">
    <property type="entry name" value="FCD"/>
    <property type="match status" value="1"/>
</dbReference>
<keyword evidence="3" id="KW-0804">Transcription</keyword>